<sequence length="97" mass="11429">MDKCQQIKAHVRMEERYEGLSLIFGDNKLLKGEILQAIDDTKKETGQKPFIFDKISNDRQDIQCIYVEFHDDVHREAGDFFTKVLKKLNIDHCEKDI</sequence>
<reference evidence="1" key="1">
    <citation type="submission" date="2016-10" db="EMBL/GenBank/DDBJ databases">
        <authorList>
            <person name="de Groot N.N."/>
        </authorList>
    </citation>
    <scope>NUCLEOTIDE SEQUENCE</scope>
</reference>
<gene>
    <name evidence="1" type="ORF">MNB_SV-8-976</name>
</gene>
<evidence type="ECO:0000313" key="1">
    <source>
        <dbReference type="EMBL" id="SFV57607.1"/>
    </source>
</evidence>
<dbReference type="AlphaFoldDB" id="A0A1W1BVW1"/>
<protein>
    <submittedName>
        <fullName evidence="1">Uncharacterized protein</fullName>
    </submittedName>
</protein>
<accession>A0A1W1BVW1</accession>
<organism evidence="1">
    <name type="scientific">hydrothermal vent metagenome</name>
    <dbReference type="NCBI Taxonomy" id="652676"/>
    <lineage>
        <taxon>unclassified sequences</taxon>
        <taxon>metagenomes</taxon>
        <taxon>ecological metagenomes</taxon>
    </lineage>
</organism>
<proteinExistence type="predicted"/>
<dbReference type="EMBL" id="FPHD01000046">
    <property type="protein sequence ID" value="SFV57607.1"/>
    <property type="molecule type" value="Genomic_DNA"/>
</dbReference>
<name>A0A1W1BVW1_9ZZZZ</name>